<evidence type="ECO:0000256" key="10">
    <source>
        <dbReference type="SAM" id="MobiDB-lite"/>
    </source>
</evidence>
<dbReference type="InterPro" id="IPR036397">
    <property type="entry name" value="RNaseH_sf"/>
</dbReference>
<dbReference type="InterPro" id="IPR041588">
    <property type="entry name" value="Integrase_H2C2"/>
</dbReference>
<reference evidence="14 15" key="1">
    <citation type="submission" date="2015-01" db="EMBL/GenBank/DDBJ databases">
        <title>Evolution of Trichinella species and genotypes.</title>
        <authorList>
            <person name="Korhonen P.K."/>
            <person name="Edoardo P."/>
            <person name="Giuseppe L.R."/>
            <person name="Gasser R.B."/>
        </authorList>
    </citation>
    <scope>NUCLEOTIDE SEQUENCE [LARGE SCALE GENOMIC DNA]</scope>
    <source>
        <strain evidence="14">ISS1029</strain>
    </source>
</reference>
<dbReference type="PROSITE" id="PS50158">
    <property type="entry name" value="ZF_CCHC"/>
    <property type="match status" value="1"/>
</dbReference>
<dbReference type="InterPro" id="IPR036875">
    <property type="entry name" value="Znf_CCHC_sf"/>
</dbReference>
<dbReference type="FunFam" id="1.10.340.70:FF:000001">
    <property type="entry name" value="Retrovirus-related Pol polyprotein from transposon gypsy-like Protein"/>
    <property type="match status" value="1"/>
</dbReference>
<proteinExistence type="predicted"/>
<feature type="compositionally biased region" description="Basic residues" evidence="10">
    <location>
        <begin position="257"/>
        <end position="267"/>
    </location>
</feature>
<dbReference type="InterPro" id="IPR001584">
    <property type="entry name" value="Integrase_cat-core"/>
</dbReference>
<dbReference type="GO" id="GO:0019899">
    <property type="term" value="F:enzyme binding"/>
    <property type="evidence" value="ECO:0007669"/>
    <property type="project" value="UniProtKB-ARBA"/>
</dbReference>
<keyword evidence="4" id="KW-0548">Nucleotidyltransferase</keyword>
<dbReference type="Proteomes" id="UP000055024">
    <property type="component" value="Unassembled WGS sequence"/>
</dbReference>
<feature type="region of interest" description="Disordered" evidence="10">
    <location>
        <begin position="242"/>
        <end position="267"/>
    </location>
</feature>
<dbReference type="InterPro" id="IPR054465">
    <property type="entry name" value="Integrase_p58-like_C"/>
</dbReference>
<dbReference type="Pfam" id="PF17917">
    <property type="entry name" value="RT_RNaseH"/>
    <property type="match status" value="1"/>
</dbReference>
<dbReference type="InterPro" id="IPR000477">
    <property type="entry name" value="RT_dom"/>
</dbReference>
<dbReference type="GO" id="GO:0003964">
    <property type="term" value="F:RNA-directed DNA polymerase activity"/>
    <property type="evidence" value="ECO:0007669"/>
    <property type="project" value="UniProtKB-KW"/>
</dbReference>
<dbReference type="CDD" id="cd00303">
    <property type="entry name" value="retropepsin_like"/>
    <property type="match status" value="1"/>
</dbReference>
<dbReference type="GO" id="GO:0008270">
    <property type="term" value="F:zinc ion binding"/>
    <property type="evidence" value="ECO:0007669"/>
    <property type="project" value="UniProtKB-KW"/>
</dbReference>
<dbReference type="FunFam" id="3.30.70.270:FF:000020">
    <property type="entry name" value="Transposon Tf2-6 polyprotein-like Protein"/>
    <property type="match status" value="1"/>
</dbReference>
<dbReference type="SUPFAM" id="SSF53098">
    <property type="entry name" value="Ribonuclease H-like"/>
    <property type="match status" value="1"/>
</dbReference>
<dbReference type="SUPFAM" id="SSF50630">
    <property type="entry name" value="Acid proteases"/>
    <property type="match status" value="1"/>
</dbReference>
<dbReference type="Gene3D" id="2.40.70.10">
    <property type="entry name" value="Acid Proteases"/>
    <property type="match status" value="1"/>
</dbReference>
<accession>A0A0V1GQZ9</accession>
<evidence type="ECO:0000256" key="8">
    <source>
        <dbReference type="ARBA" id="ARBA00022918"/>
    </source>
</evidence>
<keyword evidence="9" id="KW-0479">Metal-binding</keyword>
<feature type="compositionally biased region" description="Basic and acidic residues" evidence="10">
    <location>
        <begin position="1373"/>
        <end position="1404"/>
    </location>
</feature>
<dbReference type="Gene3D" id="3.30.420.10">
    <property type="entry name" value="Ribonuclease H-like superfamily/Ribonuclease H"/>
    <property type="match status" value="1"/>
</dbReference>
<evidence type="ECO:0000256" key="5">
    <source>
        <dbReference type="ARBA" id="ARBA00022722"/>
    </source>
</evidence>
<comment type="caution">
    <text evidence="14">The sequence shown here is derived from an EMBL/GenBank/DDBJ whole genome shotgun (WGS) entry which is preliminary data.</text>
</comment>
<dbReference type="GO" id="GO:0003677">
    <property type="term" value="F:DNA binding"/>
    <property type="evidence" value="ECO:0007669"/>
    <property type="project" value="UniProtKB-KW"/>
</dbReference>
<protein>
    <recommendedName>
        <fullName evidence="1">RNA-directed DNA polymerase</fullName>
        <ecNumber evidence="1">2.7.7.49</ecNumber>
    </recommendedName>
</protein>
<keyword evidence="3" id="KW-0808">Transferase</keyword>
<evidence type="ECO:0000259" key="13">
    <source>
        <dbReference type="PROSITE" id="PS50994"/>
    </source>
</evidence>
<feature type="compositionally biased region" description="Basic residues" evidence="10">
    <location>
        <begin position="1420"/>
        <end position="1429"/>
    </location>
</feature>
<feature type="domain" description="Reverse transcriptase" evidence="12">
    <location>
        <begin position="534"/>
        <end position="713"/>
    </location>
</feature>
<dbReference type="FunFam" id="3.30.420.10:FF:000032">
    <property type="entry name" value="Retrovirus-related Pol polyprotein from transposon 297-like Protein"/>
    <property type="match status" value="1"/>
</dbReference>
<evidence type="ECO:0000256" key="7">
    <source>
        <dbReference type="ARBA" id="ARBA00022801"/>
    </source>
</evidence>
<dbReference type="PANTHER" id="PTHR37984">
    <property type="entry name" value="PROTEIN CBG26694"/>
    <property type="match status" value="1"/>
</dbReference>
<dbReference type="Pfam" id="PF00665">
    <property type="entry name" value="rve"/>
    <property type="match status" value="1"/>
</dbReference>
<keyword evidence="8" id="KW-0695">RNA-directed DNA polymerase</keyword>
<dbReference type="EMBL" id="JYDP01000401">
    <property type="protein sequence ID" value="KRZ00760.1"/>
    <property type="molecule type" value="Genomic_DNA"/>
</dbReference>
<dbReference type="InterPro" id="IPR050951">
    <property type="entry name" value="Retrovirus_Pol_polyprotein"/>
</dbReference>
<evidence type="ECO:0000256" key="9">
    <source>
        <dbReference type="PROSITE-ProRule" id="PRU00047"/>
    </source>
</evidence>
<gene>
    <name evidence="14" type="primary">TY3B-I</name>
    <name evidence="14" type="ORF">T11_10861</name>
</gene>
<dbReference type="Gene3D" id="3.30.70.270">
    <property type="match status" value="2"/>
</dbReference>
<dbReference type="InterPro" id="IPR043502">
    <property type="entry name" value="DNA/RNA_pol_sf"/>
</dbReference>
<dbReference type="InterPro" id="IPR012337">
    <property type="entry name" value="RNaseH-like_sf"/>
</dbReference>
<keyword evidence="9" id="KW-0863">Zinc-finger</keyword>
<evidence type="ECO:0000256" key="3">
    <source>
        <dbReference type="ARBA" id="ARBA00022679"/>
    </source>
</evidence>
<dbReference type="CDD" id="cd01647">
    <property type="entry name" value="RT_LTR"/>
    <property type="match status" value="1"/>
</dbReference>
<dbReference type="FunFam" id="3.10.10.10:FF:000007">
    <property type="entry name" value="Retrovirus-related Pol polyprotein from transposon 17.6-like Protein"/>
    <property type="match status" value="1"/>
</dbReference>
<dbReference type="GO" id="GO:0006508">
    <property type="term" value="P:proteolysis"/>
    <property type="evidence" value="ECO:0007669"/>
    <property type="project" value="UniProtKB-KW"/>
</dbReference>
<keyword evidence="6" id="KW-0255">Endonuclease</keyword>
<dbReference type="GO" id="GO:0004190">
    <property type="term" value="F:aspartic-type endopeptidase activity"/>
    <property type="evidence" value="ECO:0007669"/>
    <property type="project" value="UniProtKB-KW"/>
</dbReference>
<dbReference type="PROSITE" id="PS50878">
    <property type="entry name" value="RT_POL"/>
    <property type="match status" value="1"/>
</dbReference>
<dbReference type="SUPFAM" id="SSF56672">
    <property type="entry name" value="DNA/RNA polymerases"/>
    <property type="match status" value="1"/>
</dbReference>
<keyword evidence="7" id="KW-0378">Hydrolase</keyword>
<dbReference type="InterPro" id="IPR021109">
    <property type="entry name" value="Peptidase_aspartic_dom_sf"/>
</dbReference>
<dbReference type="Gene3D" id="1.10.340.70">
    <property type="match status" value="1"/>
</dbReference>
<keyword evidence="9" id="KW-0862">Zinc</keyword>
<dbReference type="SUPFAM" id="SSF57756">
    <property type="entry name" value="Retrovirus zinc finger-like domains"/>
    <property type="match status" value="1"/>
</dbReference>
<dbReference type="SMART" id="SM00343">
    <property type="entry name" value="ZnF_C2HC"/>
    <property type="match status" value="1"/>
</dbReference>
<feature type="domain" description="CCHC-type" evidence="11">
    <location>
        <begin position="267"/>
        <end position="282"/>
    </location>
</feature>
<dbReference type="GO" id="GO:0042575">
    <property type="term" value="C:DNA polymerase complex"/>
    <property type="evidence" value="ECO:0007669"/>
    <property type="project" value="UniProtKB-ARBA"/>
</dbReference>
<dbReference type="InterPro" id="IPR043128">
    <property type="entry name" value="Rev_trsase/Diguanyl_cyclase"/>
</dbReference>
<keyword evidence="2" id="KW-0645">Protease</keyword>
<dbReference type="FunFam" id="3.10.20.370:FF:000001">
    <property type="entry name" value="Retrovirus-related Pol polyprotein from transposon 17.6-like protein"/>
    <property type="match status" value="1"/>
</dbReference>
<dbReference type="OrthoDB" id="154058at2759"/>
<keyword evidence="5" id="KW-0540">Nuclease</keyword>
<evidence type="ECO:0000256" key="1">
    <source>
        <dbReference type="ARBA" id="ARBA00012493"/>
    </source>
</evidence>
<sequence>MVRINRAPEGATNGEHGRIDGPEWVRPPEVLTMVSNVETWFEHIELYFRAARIAPERRAALVQYHTDAEVRGIMRAMDVQETDDYDGLKSALFEAFGVRTGSDRFSAEFFRRKQQRGESVRVFAGHLRRLFSKAFPEMSGSADKILLQQFKAGLSADAVKTAVLRSETHSFAEAVEAAAKEERVVRELTTLKASVASVDSEALQEDEQPACRVMEATAAAVATRKEVGDDLAEVMRQLKELLTANTPAATKRPPPQQRRRPDKRGNRRCWTCGELGHISRECQASSGDARTNKVSTTNRTFPVVVIRSPEIETPIVEGSVGGMRCDMLVDTGSAVTLADDRFMRYSKTLQDVPKPPIRLETASGTELEITNACIAEIVLGRSVTVQHTVLCVKELSHKILLGWDFMRYHGCTPDPTAGCLRMRQGNIPFRKPHAVAPVRAESPQSELMAHHPAQEAMEKMLPSEQESSGKHRSALAAILKEFADVLSTSDEDLGRTSVVRHAIYTGDAKPVRCSPRRIPYHQRAQVEALLDEMLRRDVIEPSSSPWASPIVLVKKKDGSCRFCVDYRQLNNLTRKDAHPLPRIDDTLDALAGAQWFSTLDLASGYWQVEMEQQDREKTAFTTPFGLYQFKVMPFGLCNAPATFQRLMETALRGLVGSDCLVYLDDVIVFGKTAEEHTARLREVFRRLREVGLKVKPEKCRLMKRKVAYLGHIISEKGIATDPSKTCAVREWPTPTCVSELRQFLGLASYYRKFVNGFANVAAPLHRLLEKGAEWDWSKACQSAFDALKYHLTSAPVLAYPDFHRQFIVDVDASGDGLGAVLSQSEGKAERVVAYASRTLTKAERRYCATRREMLGLVWALREFRPYLYGQRFLVRTDHSCLRWLTTFKEPEGQVARWLESLAELDFEVEHRAGRLHGNADALSRTSCTQCGRLVEGGACAVQAAQLRTEDVAQSFRDKLLAAQQADPEIRLLRQWVVGASWPVECPPECSRDMHVLWQQRRSWVDEDGLIWRHRRGLTAEEGAKQTLVPRALRNEVLQSMHDSRYAGHLGERRTLARVRSRFYWPGMSGDVHTWCRTCTQCARRKGPTKNNRAPMQAMAAGYPLQRVGMDILGPLEKTPSGNRYVLVLTDYFTKWTAAFPLANMEASTVAKVLVEKYIAYFGAPDHLHSDQGRSFEASVVLEMCRLFGIKKTRSSPYHPQGNGQAERFNRTLLDMLSIMVDGNPCRWDDMLPFVMLAYNSSVHESTGVTPAIAMLGRELRLPLDVQIGNPPGREAQGLPDYIRETRERIDRVHQLARDHLKTQQRRQKCLHDRHAKESRFCPNDRVWLAMPRRGKLDRGWEGPYQVVEVMGPQTYRVRHHERKRRTLVVHSDRMKRYHARETTEQPDEGDRSFRGGITRQREHQTPGAHSPPSSEIRVGRPTRRRRPPGHLRDYIL</sequence>
<evidence type="ECO:0000256" key="2">
    <source>
        <dbReference type="ARBA" id="ARBA00022670"/>
    </source>
</evidence>
<dbReference type="Pfam" id="PF17921">
    <property type="entry name" value="Integrase_H2C2"/>
    <property type="match status" value="1"/>
</dbReference>
<feature type="region of interest" description="Disordered" evidence="10">
    <location>
        <begin position="1373"/>
        <end position="1436"/>
    </location>
</feature>
<evidence type="ECO:0000313" key="15">
    <source>
        <dbReference type="Proteomes" id="UP000055024"/>
    </source>
</evidence>
<dbReference type="GO" id="GO:0015074">
    <property type="term" value="P:DNA integration"/>
    <property type="evidence" value="ECO:0007669"/>
    <property type="project" value="InterPro"/>
</dbReference>
<dbReference type="Pfam" id="PF13975">
    <property type="entry name" value="gag-asp_proteas"/>
    <property type="match status" value="1"/>
</dbReference>
<dbReference type="GO" id="GO:0004519">
    <property type="term" value="F:endonuclease activity"/>
    <property type="evidence" value="ECO:0007669"/>
    <property type="project" value="UniProtKB-KW"/>
</dbReference>
<dbReference type="EC" id="2.7.7.49" evidence="1"/>
<dbReference type="CDD" id="cd09274">
    <property type="entry name" value="RNase_HI_RT_Ty3"/>
    <property type="match status" value="1"/>
</dbReference>
<dbReference type="Gene3D" id="3.10.10.10">
    <property type="entry name" value="HIV Type 1 Reverse Transcriptase, subunit A, domain 1"/>
    <property type="match status" value="1"/>
</dbReference>
<name>A0A0V1GQZ9_9BILA</name>
<feature type="domain" description="Integrase catalytic" evidence="13">
    <location>
        <begin position="1099"/>
        <end position="1258"/>
    </location>
</feature>
<evidence type="ECO:0000259" key="12">
    <source>
        <dbReference type="PROSITE" id="PS50878"/>
    </source>
</evidence>
<dbReference type="InterPro" id="IPR001878">
    <property type="entry name" value="Znf_CCHC"/>
</dbReference>
<dbReference type="Gene3D" id="3.10.20.370">
    <property type="match status" value="1"/>
</dbReference>
<dbReference type="Pfam" id="PF00078">
    <property type="entry name" value="RVT_1"/>
    <property type="match status" value="1"/>
</dbReference>
<dbReference type="PANTHER" id="PTHR37984:SF5">
    <property type="entry name" value="PROTEIN NYNRIN-LIKE"/>
    <property type="match status" value="1"/>
</dbReference>
<evidence type="ECO:0000313" key="14">
    <source>
        <dbReference type="EMBL" id="KRZ00760.1"/>
    </source>
</evidence>
<keyword evidence="15" id="KW-1185">Reference proteome</keyword>
<dbReference type="STRING" id="268475.A0A0V1GQZ9"/>
<organism evidence="14 15">
    <name type="scientific">Trichinella zimbabwensis</name>
    <dbReference type="NCBI Taxonomy" id="268475"/>
    <lineage>
        <taxon>Eukaryota</taxon>
        <taxon>Metazoa</taxon>
        <taxon>Ecdysozoa</taxon>
        <taxon>Nematoda</taxon>
        <taxon>Enoplea</taxon>
        <taxon>Dorylaimia</taxon>
        <taxon>Trichinellida</taxon>
        <taxon>Trichinellidae</taxon>
        <taxon>Trichinella</taxon>
    </lineage>
</organism>
<dbReference type="Pfam" id="PF00098">
    <property type="entry name" value="zf-CCHC"/>
    <property type="match status" value="1"/>
</dbReference>
<dbReference type="PROSITE" id="PS50994">
    <property type="entry name" value="INTEGRASE"/>
    <property type="match status" value="1"/>
</dbReference>
<feature type="region of interest" description="Disordered" evidence="10">
    <location>
        <begin position="1"/>
        <end position="22"/>
    </location>
</feature>
<dbReference type="InterPro" id="IPR041373">
    <property type="entry name" value="RT_RNaseH"/>
</dbReference>
<evidence type="ECO:0000256" key="6">
    <source>
        <dbReference type="ARBA" id="ARBA00022759"/>
    </source>
</evidence>
<dbReference type="Pfam" id="PF22938">
    <property type="entry name" value="Integrase_p58_C"/>
    <property type="match status" value="1"/>
</dbReference>
<evidence type="ECO:0000259" key="11">
    <source>
        <dbReference type="PROSITE" id="PS50158"/>
    </source>
</evidence>
<evidence type="ECO:0000256" key="4">
    <source>
        <dbReference type="ARBA" id="ARBA00022695"/>
    </source>
</evidence>